<accession>A0A1D8TX78</accession>
<feature type="region of interest" description="Disordered" evidence="1">
    <location>
        <begin position="1"/>
        <end position="27"/>
    </location>
</feature>
<proteinExistence type="predicted"/>
<name>A0A1D8TX78_9CYAN</name>
<reference evidence="3" key="1">
    <citation type="submission" date="2016-10" db="EMBL/GenBank/DDBJ databases">
        <title>Comparative genomics uncovers the prolific and rare metabolic potential of the cyanobacterial genus Moorea.</title>
        <authorList>
            <person name="Leao T."/>
            <person name="Castelao G."/>
            <person name="Korobeynikov A."/>
            <person name="Monroe E.A."/>
            <person name="Podell S."/>
            <person name="Glukhov E."/>
            <person name="Allen E."/>
            <person name="Gerwick W.H."/>
            <person name="Gerwick L."/>
        </authorList>
    </citation>
    <scope>NUCLEOTIDE SEQUENCE [LARGE SCALE GENOMIC DNA]</scope>
    <source>
        <strain evidence="3">PAL-8-15-08-1</strain>
    </source>
</reference>
<evidence type="ECO:0000256" key="1">
    <source>
        <dbReference type="SAM" id="MobiDB-lite"/>
    </source>
</evidence>
<protein>
    <submittedName>
        <fullName evidence="2">Uncharacterized protein</fullName>
    </submittedName>
</protein>
<gene>
    <name evidence="2" type="ORF">BJP34_25035</name>
</gene>
<organism evidence="2 3">
    <name type="scientific">Moorena producens PAL-8-15-08-1</name>
    <dbReference type="NCBI Taxonomy" id="1458985"/>
    <lineage>
        <taxon>Bacteria</taxon>
        <taxon>Bacillati</taxon>
        <taxon>Cyanobacteriota</taxon>
        <taxon>Cyanophyceae</taxon>
        <taxon>Coleofasciculales</taxon>
        <taxon>Coleofasciculaceae</taxon>
        <taxon>Moorena</taxon>
    </lineage>
</organism>
<evidence type="ECO:0000313" key="3">
    <source>
        <dbReference type="Proteomes" id="UP000177870"/>
    </source>
</evidence>
<evidence type="ECO:0000313" key="2">
    <source>
        <dbReference type="EMBL" id="AOX02271.1"/>
    </source>
</evidence>
<dbReference type="STRING" id="1458985.BJP34_25035"/>
<feature type="compositionally biased region" description="Polar residues" evidence="1">
    <location>
        <begin position="15"/>
        <end position="26"/>
    </location>
</feature>
<sequence>MKVLGYDSKGAGSREQGTGNREQGTGNREEAIGMLAIGMLAIAMRWIKTGNQSQRRLYLITAIKAI</sequence>
<dbReference type="Proteomes" id="UP000177870">
    <property type="component" value="Chromosome"/>
</dbReference>
<dbReference type="EMBL" id="CP017599">
    <property type="protein sequence ID" value="AOX02271.1"/>
    <property type="molecule type" value="Genomic_DNA"/>
</dbReference>
<dbReference type="KEGG" id="mpro:BJP34_25035"/>
<dbReference type="AlphaFoldDB" id="A0A1D8TX78"/>